<proteinExistence type="predicted"/>
<dbReference type="AlphaFoldDB" id="A0A3A8K479"/>
<keyword evidence="1" id="KW-0732">Signal</keyword>
<sequence>MSPNPSRFLALVAGSALLVIPSVRLAHAADSCTSGGLYLDVQPEFTAAGFDLLQQVTLTPLQALRPDAPWLPPSAEQFVLPSDQRISISYLYESSGASHSLGYLYVDELQARGYVNAQGDLVDANGNGIADLHEDLYNLAPATGAQARPYVGLTRRCTNTFTSGGFTYSQPALALSASCSSAFNASRALADARPGSHPVVNIDLVGTAPTGAPGNGYSDNGLFPRLPNLLEPAHASNGNKGLGHLVFLLADDDSDTDTFQSMGTVSDGSSLNDGVPDYDVSAYDAHGLPRATNPDPGITQADRTVDLGVIQGGRELVFFLVTTYAMSHNMDEGTVYPCLRKAANGQCTLHLKTPVSVFFSKSKWNLDQDPVGQAPVASRNIGCSYDASCNPTAPASSPSACTVASSSQKLCGWLDSDARLRLNTPAYGNLPLPREATTVLPSGNGNMPHLLMGLPSTSPRQWVLGFEDLSGGGDRDFNDVVFRVSTAPMPSIARSTVLSPDAPGCALSQVMLRKDQTLGIPGCDAYASITYAVATDCRTCTSGLCFFNPTPTWRPVTFSGSSPSAILDVSSTPGHQLCWKAEFTSSMPTYCEPTLNNLDVGYEAVPVAD</sequence>
<evidence type="ECO:0000313" key="4">
    <source>
        <dbReference type="Proteomes" id="UP000268313"/>
    </source>
</evidence>
<dbReference type="Proteomes" id="UP000268313">
    <property type="component" value="Unassembled WGS sequence"/>
</dbReference>
<dbReference type="Pfam" id="PF13448">
    <property type="entry name" value="DUF4114"/>
    <property type="match status" value="1"/>
</dbReference>
<keyword evidence="4" id="KW-1185">Reference proteome</keyword>
<evidence type="ECO:0000256" key="1">
    <source>
        <dbReference type="SAM" id="SignalP"/>
    </source>
</evidence>
<evidence type="ECO:0000259" key="2">
    <source>
        <dbReference type="Pfam" id="PF13448"/>
    </source>
</evidence>
<protein>
    <submittedName>
        <fullName evidence="3">DUF4114 domain-containing protein</fullName>
    </submittedName>
</protein>
<dbReference type="OrthoDB" id="5487855at2"/>
<feature type="signal peptide" evidence="1">
    <location>
        <begin position="1"/>
        <end position="28"/>
    </location>
</feature>
<name>A0A3A8K479_9BACT</name>
<gene>
    <name evidence="3" type="ORF">D7X32_18445</name>
</gene>
<feature type="domain" description="DUF4114" evidence="2">
    <location>
        <begin position="461"/>
        <end position="485"/>
    </location>
</feature>
<organism evidence="3 4">
    <name type="scientific">Corallococcus carmarthensis</name>
    <dbReference type="NCBI Taxonomy" id="2316728"/>
    <lineage>
        <taxon>Bacteria</taxon>
        <taxon>Pseudomonadati</taxon>
        <taxon>Myxococcota</taxon>
        <taxon>Myxococcia</taxon>
        <taxon>Myxococcales</taxon>
        <taxon>Cystobacterineae</taxon>
        <taxon>Myxococcaceae</taxon>
        <taxon>Corallococcus</taxon>
    </lineage>
</organism>
<dbReference type="InterPro" id="IPR025193">
    <property type="entry name" value="DUF4114"/>
</dbReference>
<dbReference type="RefSeq" id="WP_120603869.1">
    <property type="nucleotide sequence ID" value="NZ_RAWE01000061.1"/>
</dbReference>
<evidence type="ECO:0000313" key="3">
    <source>
        <dbReference type="EMBL" id="RKH01969.1"/>
    </source>
</evidence>
<dbReference type="EMBL" id="RAWE01000061">
    <property type="protein sequence ID" value="RKH01969.1"/>
    <property type="molecule type" value="Genomic_DNA"/>
</dbReference>
<feature type="chain" id="PRO_5017309013" evidence="1">
    <location>
        <begin position="29"/>
        <end position="609"/>
    </location>
</feature>
<comment type="caution">
    <text evidence="3">The sequence shown here is derived from an EMBL/GenBank/DDBJ whole genome shotgun (WGS) entry which is preliminary data.</text>
</comment>
<reference evidence="4" key="1">
    <citation type="submission" date="2018-09" db="EMBL/GenBank/DDBJ databases">
        <authorList>
            <person name="Livingstone P.G."/>
            <person name="Whitworth D.E."/>
        </authorList>
    </citation>
    <scope>NUCLEOTIDE SEQUENCE [LARGE SCALE GENOMIC DNA]</scope>
    <source>
        <strain evidence="4">CA043D</strain>
    </source>
</reference>
<accession>A0A3A8K479</accession>